<name>A0A1C0AZH2_9BACT</name>
<evidence type="ECO:0000313" key="5">
    <source>
        <dbReference type="Proteomes" id="UP000093159"/>
    </source>
</evidence>
<reference evidence="3 5" key="1">
    <citation type="submission" date="2015-05" db="EMBL/GenBank/DDBJ databases">
        <authorList>
            <person name="Rovetto F."/>
            <person name="Cocolin L."/>
            <person name="Illeghems K."/>
            <person name="Van Nieuwerburgh F."/>
            <person name="Houf K."/>
        </authorList>
    </citation>
    <scope>NUCLEOTIDE SEQUENCE [LARGE SCALE GENOMIC DNA]</scope>
    <source>
        <strain evidence="3 5">117434</strain>
    </source>
</reference>
<evidence type="ECO:0000256" key="1">
    <source>
        <dbReference type="SAM" id="Coils"/>
    </source>
</evidence>
<dbReference type="Proteomes" id="UP000093159">
    <property type="component" value="Unassembled WGS sequence"/>
</dbReference>
<reference evidence="4 6" key="3">
    <citation type="submission" date="2019-09" db="EMBL/GenBank/DDBJ databases">
        <title>Taxonomic note: a critical rebuttal of the proposed division of the genus Arcobacter into six genera, emended descriptions of Arcobacter anaerophilus and the genus Arcobacter, and an assessment of genus-level boundaries for Epsilonproteobacteria using in silico genomic comparator tools.</title>
        <authorList>
            <person name="On S.L.W."/>
            <person name="Miller W.G."/>
            <person name="Biggs P."/>
            <person name="Cornelius A."/>
            <person name="Vandamme P."/>
        </authorList>
    </citation>
    <scope>NUCLEOTIDE SEQUENCE [LARGE SCALE GENOMIC DNA]</scope>
    <source>
        <strain evidence="4 6">CCUG 56899</strain>
    </source>
</reference>
<keyword evidence="1" id="KW-0175">Coiled coil</keyword>
<proteinExistence type="predicted"/>
<dbReference type="Gene3D" id="1.20.5.340">
    <property type="match status" value="1"/>
</dbReference>
<feature type="region of interest" description="Disordered" evidence="2">
    <location>
        <begin position="130"/>
        <end position="157"/>
    </location>
</feature>
<evidence type="ECO:0000313" key="6">
    <source>
        <dbReference type="Proteomes" id="UP000322644"/>
    </source>
</evidence>
<evidence type="ECO:0000313" key="4">
    <source>
        <dbReference type="EMBL" id="QEP40620.1"/>
    </source>
</evidence>
<feature type="coiled-coil region" evidence="1">
    <location>
        <begin position="7"/>
        <end position="117"/>
    </location>
</feature>
<keyword evidence="5" id="KW-1185">Reference proteome</keyword>
<organism evidence="4 6">
    <name type="scientific">Arcobacter porcinus</name>
    <dbReference type="NCBI Taxonomy" id="1935204"/>
    <lineage>
        <taxon>Bacteria</taxon>
        <taxon>Pseudomonadati</taxon>
        <taxon>Campylobacterota</taxon>
        <taxon>Epsilonproteobacteria</taxon>
        <taxon>Campylobacterales</taxon>
        <taxon>Arcobacteraceae</taxon>
        <taxon>Arcobacter</taxon>
    </lineage>
</organism>
<dbReference type="Proteomes" id="UP000322644">
    <property type="component" value="Chromosome"/>
</dbReference>
<dbReference type="EMBL" id="LDIR01000001">
    <property type="protein sequence ID" value="OCL93038.1"/>
    <property type="molecule type" value="Genomic_DNA"/>
</dbReference>
<dbReference type="KEGG" id="apoc:APORC_1018"/>
<dbReference type="AlphaFoldDB" id="A0A1C0AZH2"/>
<dbReference type="EMBL" id="CP036246">
    <property type="protein sequence ID" value="QEP40620.1"/>
    <property type="molecule type" value="Genomic_DNA"/>
</dbReference>
<dbReference type="RefSeq" id="WP_066172899.1">
    <property type="nucleotide sequence ID" value="NZ_CP036246.2"/>
</dbReference>
<reference evidence="4 6" key="2">
    <citation type="submission" date="2019-09" db="EMBL/GenBank/DDBJ databases">
        <title>Complete genome sequencing of four Arcobacter species reveals a diverse suite of mobile elements.</title>
        <authorList>
            <person name="Miller W.G."/>
            <person name="Yee E."/>
            <person name="Bono J.L."/>
        </authorList>
    </citation>
    <scope>NUCLEOTIDE SEQUENCE [LARGE SCALE GENOMIC DNA]</scope>
    <source>
        <strain evidence="4 6">CCUG 56899</strain>
    </source>
</reference>
<protein>
    <submittedName>
        <fullName evidence="4">Uncharacterized protein</fullName>
    </submittedName>
</protein>
<evidence type="ECO:0000313" key="3">
    <source>
        <dbReference type="EMBL" id="OCL93038.1"/>
    </source>
</evidence>
<dbReference type="OrthoDB" id="5365697at2"/>
<evidence type="ECO:0000256" key="2">
    <source>
        <dbReference type="SAM" id="MobiDB-lite"/>
    </source>
</evidence>
<accession>A0A1C0AZH2</accession>
<sequence length="157" mass="17816">MTNSETISKLNDALTRLMGAYQELQIENNELKQTLESKNKKIASLEEENSSLTINVNELKNNTEDDKTTIYSMLGQIENILNKNAQDDINNVKENRINIVEESLNDNTNKLETAKIEDIKESNDLLAFAPESKEKENNSNKLDPNDERLSSLLGIMQ</sequence>
<gene>
    <name evidence="3" type="ORF">AAX28_00578</name>
    <name evidence="4" type="ORF">APORC_1018</name>
</gene>
<feature type="compositionally biased region" description="Basic and acidic residues" evidence="2">
    <location>
        <begin position="131"/>
        <end position="149"/>
    </location>
</feature>